<accession>A0A6A2WBY2</accession>
<evidence type="ECO:0000259" key="1">
    <source>
        <dbReference type="Pfam" id="PF13961"/>
    </source>
</evidence>
<comment type="caution">
    <text evidence="2">The sequence shown here is derived from an EMBL/GenBank/DDBJ whole genome shotgun (WGS) entry which is preliminary data.</text>
</comment>
<evidence type="ECO:0000313" key="3">
    <source>
        <dbReference type="Proteomes" id="UP000436088"/>
    </source>
</evidence>
<organism evidence="2 3">
    <name type="scientific">Hibiscus syriacus</name>
    <name type="common">Rose of Sharon</name>
    <dbReference type="NCBI Taxonomy" id="106335"/>
    <lineage>
        <taxon>Eukaryota</taxon>
        <taxon>Viridiplantae</taxon>
        <taxon>Streptophyta</taxon>
        <taxon>Embryophyta</taxon>
        <taxon>Tracheophyta</taxon>
        <taxon>Spermatophyta</taxon>
        <taxon>Magnoliopsida</taxon>
        <taxon>eudicotyledons</taxon>
        <taxon>Gunneridae</taxon>
        <taxon>Pentapetalae</taxon>
        <taxon>rosids</taxon>
        <taxon>malvids</taxon>
        <taxon>Malvales</taxon>
        <taxon>Malvaceae</taxon>
        <taxon>Malvoideae</taxon>
        <taxon>Hibiscus</taxon>
    </lineage>
</organism>
<gene>
    <name evidence="2" type="ORF">F3Y22_tig00117034pilonHSYRG01051</name>
</gene>
<proteinExistence type="predicted"/>
<dbReference type="Pfam" id="PF13961">
    <property type="entry name" value="DUF4219"/>
    <property type="match status" value="1"/>
</dbReference>
<dbReference type="AlphaFoldDB" id="A0A6A2WBY2"/>
<evidence type="ECO:0000313" key="2">
    <source>
        <dbReference type="EMBL" id="KAE8655168.1"/>
    </source>
</evidence>
<protein>
    <recommendedName>
        <fullName evidence="1">DUF4219 domain-containing protein</fullName>
    </recommendedName>
</protein>
<dbReference type="InterPro" id="IPR025314">
    <property type="entry name" value="DUF4219"/>
</dbReference>
<name>A0A6A2WBY2_HIBSY</name>
<feature type="domain" description="DUF4219" evidence="1">
    <location>
        <begin position="19"/>
        <end position="43"/>
    </location>
</feature>
<keyword evidence="3" id="KW-1185">Reference proteome</keyword>
<reference evidence="2" key="1">
    <citation type="submission" date="2019-09" db="EMBL/GenBank/DDBJ databases">
        <title>Draft genome information of white flower Hibiscus syriacus.</title>
        <authorList>
            <person name="Kim Y.-M."/>
        </authorList>
    </citation>
    <scope>NUCLEOTIDE SEQUENCE [LARGE SCALE GENOMIC DNA]</scope>
    <source>
        <strain evidence="2">YM2019G1</strain>
    </source>
</reference>
<sequence>MASTSTSFISISMPSPSIFTGDNYDYWCIKMKLFLKASALWEIMEIGYEEKKKDVQYTDAELKKFSDDEMN</sequence>
<dbReference type="Proteomes" id="UP000436088">
    <property type="component" value="Unassembled WGS sequence"/>
</dbReference>
<dbReference type="EMBL" id="VEPZ02001782">
    <property type="protein sequence ID" value="KAE8655168.1"/>
    <property type="molecule type" value="Genomic_DNA"/>
</dbReference>